<dbReference type="Proteomes" id="UP001064048">
    <property type="component" value="Chromosome 29"/>
</dbReference>
<evidence type="ECO:0000313" key="2">
    <source>
        <dbReference type="Proteomes" id="UP001064048"/>
    </source>
</evidence>
<comment type="caution">
    <text evidence="1">The sequence shown here is derived from an EMBL/GenBank/DDBJ whole genome shotgun (WGS) entry which is preliminary data.</text>
</comment>
<sequence>MTAWPGNVLDRTADTASYTCRSSRNDAGPPVNSTTKFAVEYEPENITVTPSTVRVTEGDIPEKVVCAARGFPMPSYSWRRGNSSKAMGKEHSNNSLVLSSSNTLLLGPVQRKDVGHYLCEAYNRHGSVYTTAFLDVLSGTQVWWRDRQQLILIGCIALAVLVITVILCIIIICICRRMRAKSKYNNPVELEERENPKTSDRTRLVDSQSYPEANKSRESHSSSLQANLSQLEATINANKSPSRENEDNEQQTPKPEPRAHSDKVQTVVTPSKWPLKPGVLVHVNSNHTLSPKNQARMAANVSNNNEKEDATLGLLERNKSIIDDETSPSKSEYSKKNGKPRRHTQSVVSGIFKNLRKRSDNDSDDDSGKYKKINKTNKRAVSLVNLNKPGYSLPKSKIRSFFQSETPNVIVTEGVVSFKRPDRIAASIKPLNDEASKCTRKRKAPGDSPPTNGIDNAANGNLGADNPGLYENLPFHGLQQAPNKSNISGVEEFENLTDSIQVYEESNGQMNVSTNSLRPVPAPRTKISPMSSPEKTDHVYVNLSMPLINTKFSTFDVVDAPIRPTKSAEDVSKKLSSDKDSERLKLDNNVGNENGDSDDEGNSENPDEKRDLSKPNIIGATPKRNTSIILPSTSLVKSAVSKLNDQGMNKVGLPKKQVISPNKTLQIPKLTEKPIPKRNPIRRSNSVQSSITINEAQNTNILQQQYLQKRNLVNLNSKGKHKKNFQIPLQKHHSFCYFQPVRVDKRIPVDQEGSYNNTIGPMIYQPAEAQYYTKTLNRSRDRNSHKLNRLKKSESLREKLSCVGVYDNYEKPNYPEPEYNDSERRSYLQLLKGNYISNSTRNLGPEHNYNANFNTMGPRDDKPKHKKLVYADLALGNHNLKFKNTVNSNRHLYDTYTIGNHDSTNKETNSSHINVASSRKGSQSQPRSDYATLKFNEIDV</sequence>
<keyword evidence="2" id="KW-1185">Reference proteome</keyword>
<evidence type="ECO:0000313" key="1">
    <source>
        <dbReference type="EMBL" id="KAI8433697.1"/>
    </source>
</evidence>
<reference evidence="1 2" key="1">
    <citation type="journal article" date="2022" name="Genome Biol. Evol.">
        <title>The Spruce Budworm Genome: Reconstructing the Evolutionary History of Antifreeze Proteins.</title>
        <authorList>
            <person name="Beliveau C."/>
            <person name="Gagne P."/>
            <person name="Picq S."/>
            <person name="Vernygora O."/>
            <person name="Keeling C.I."/>
            <person name="Pinkney K."/>
            <person name="Doucet D."/>
            <person name="Wen F."/>
            <person name="Johnston J.S."/>
            <person name="Maaroufi H."/>
            <person name="Boyle B."/>
            <person name="Laroche J."/>
            <person name="Dewar K."/>
            <person name="Juretic N."/>
            <person name="Blackburn G."/>
            <person name="Nisole A."/>
            <person name="Brunet B."/>
            <person name="Brandao M."/>
            <person name="Lumley L."/>
            <person name="Duan J."/>
            <person name="Quan G."/>
            <person name="Lucarotti C.J."/>
            <person name="Roe A.D."/>
            <person name="Sperling F.A.H."/>
            <person name="Levesque R.C."/>
            <person name="Cusson M."/>
        </authorList>
    </citation>
    <scope>NUCLEOTIDE SEQUENCE [LARGE SCALE GENOMIC DNA]</scope>
    <source>
        <strain evidence="1">Glfc:IPQL:Cfum</strain>
    </source>
</reference>
<accession>A0ACC0KBR8</accession>
<protein>
    <submittedName>
        <fullName evidence="1">Uncharacterized protein</fullName>
    </submittedName>
</protein>
<proteinExistence type="predicted"/>
<organism evidence="1 2">
    <name type="scientific">Choristoneura fumiferana</name>
    <name type="common">Spruce budworm moth</name>
    <name type="synonym">Archips fumiferana</name>
    <dbReference type="NCBI Taxonomy" id="7141"/>
    <lineage>
        <taxon>Eukaryota</taxon>
        <taxon>Metazoa</taxon>
        <taxon>Ecdysozoa</taxon>
        <taxon>Arthropoda</taxon>
        <taxon>Hexapoda</taxon>
        <taxon>Insecta</taxon>
        <taxon>Pterygota</taxon>
        <taxon>Neoptera</taxon>
        <taxon>Endopterygota</taxon>
        <taxon>Lepidoptera</taxon>
        <taxon>Glossata</taxon>
        <taxon>Ditrysia</taxon>
        <taxon>Tortricoidea</taxon>
        <taxon>Tortricidae</taxon>
        <taxon>Tortricinae</taxon>
        <taxon>Choristoneura</taxon>
    </lineage>
</organism>
<name>A0ACC0KBR8_CHOFU</name>
<gene>
    <name evidence="1" type="ORF">MSG28_015692</name>
</gene>
<dbReference type="EMBL" id="CM046129">
    <property type="protein sequence ID" value="KAI8433697.1"/>
    <property type="molecule type" value="Genomic_DNA"/>
</dbReference>